<sequence>MTTTIDPDAMHDRAPIIDALPGEAVPYRLASGEGLRYEIDNQLWTVIARTADTGGLFDAAFILGPRGSGAAFHVLPDHQRSYHVFEGSVQFWLPGRSRVLAPGDSIHVPPGTPVAYRMLGHCSRILFFSAPGGALDALAGSGAGVNRHIYSADTHSGLKMPLTELFSSIGARAHDEALAAVSDEWDDALPSGAQAYFLRALTGDRRAWPDSLNSYQARGANTGGRYFSVLTLGGRSPYIPQHFHRHHTENFFVLSGRVWLYVNGVETLLTAGDYLHAPAGTIHSFAFDAHTTQMLGILTSDVFENFFDVTGEATDDLVYTEGLINPEHMMGKLGAAMADLDLEFVGPSPTRTRGLDL</sequence>
<dbReference type="EMBL" id="RKMH01000003">
    <property type="protein sequence ID" value="RPA65345.1"/>
    <property type="molecule type" value="Genomic_DNA"/>
</dbReference>
<dbReference type="InterPro" id="IPR053146">
    <property type="entry name" value="QDO-like"/>
</dbReference>
<protein>
    <submittedName>
        <fullName evidence="2">Cupin domain-containing protein</fullName>
    </submittedName>
</protein>
<evidence type="ECO:0000313" key="3">
    <source>
        <dbReference type="Proteomes" id="UP000267536"/>
    </source>
</evidence>
<proteinExistence type="predicted"/>
<comment type="caution">
    <text evidence="2">The sequence shown here is derived from an EMBL/GenBank/DDBJ whole genome shotgun (WGS) entry which is preliminary data.</text>
</comment>
<dbReference type="InterPro" id="IPR011051">
    <property type="entry name" value="RmlC_Cupin_sf"/>
</dbReference>
<dbReference type="Proteomes" id="UP000267536">
    <property type="component" value="Unassembled WGS sequence"/>
</dbReference>
<feature type="domain" description="Cupin type-2" evidence="1">
    <location>
        <begin position="238"/>
        <end position="288"/>
    </location>
</feature>
<keyword evidence="3" id="KW-1185">Reference proteome</keyword>
<name>A0A3N4GSS8_9ACTN</name>
<evidence type="ECO:0000259" key="1">
    <source>
        <dbReference type="Pfam" id="PF07883"/>
    </source>
</evidence>
<dbReference type="RefSeq" id="WP_123926587.1">
    <property type="nucleotide sequence ID" value="NZ_JBPSDP010000003.1"/>
</dbReference>
<dbReference type="Pfam" id="PF07883">
    <property type="entry name" value="Cupin_2"/>
    <property type="match status" value="1"/>
</dbReference>
<organism evidence="2 3">
    <name type="scientific">Gordonia oryzae</name>
    <dbReference type="NCBI Taxonomy" id="2487349"/>
    <lineage>
        <taxon>Bacteria</taxon>
        <taxon>Bacillati</taxon>
        <taxon>Actinomycetota</taxon>
        <taxon>Actinomycetes</taxon>
        <taxon>Mycobacteriales</taxon>
        <taxon>Gordoniaceae</taxon>
        <taxon>Gordonia</taxon>
    </lineage>
</organism>
<evidence type="ECO:0000313" key="2">
    <source>
        <dbReference type="EMBL" id="RPA65345.1"/>
    </source>
</evidence>
<dbReference type="InterPro" id="IPR013096">
    <property type="entry name" value="Cupin_2"/>
</dbReference>
<gene>
    <name evidence="2" type="ORF">EF294_05860</name>
</gene>
<dbReference type="PANTHER" id="PTHR36440:SF1">
    <property type="entry name" value="PUTATIVE (AFU_ORTHOLOGUE AFUA_8G07350)-RELATED"/>
    <property type="match status" value="1"/>
</dbReference>
<reference evidence="2 3" key="1">
    <citation type="submission" date="2018-11" db="EMBL/GenBank/DDBJ databases">
        <title>Draft genome sequence of Gordonia sp. RS15-1S isolated from rice stems.</title>
        <authorList>
            <person name="Muangham S."/>
        </authorList>
    </citation>
    <scope>NUCLEOTIDE SEQUENCE [LARGE SCALE GENOMIC DNA]</scope>
    <source>
        <strain evidence="2 3">RS15-1S</strain>
    </source>
</reference>
<dbReference type="Gene3D" id="2.60.120.10">
    <property type="entry name" value="Jelly Rolls"/>
    <property type="match status" value="2"/>
</dbReference>
<dbReference type="OrthoDB" id="4227163at2"/>
<dbReference type="PANTHER" id="PTHR36440">
    <property type="entry name" value="PUTATIVE (AFU_ORTHOLOGUE AFUA_8G07350)-RELATED"/>
    <property type="match status" value="1"/>
</dbReference>
<dbReference type="InterPro" id="IPR014710">
    <property type="entry name" value="RmlC-like_jellyroll"/>
</dbReference>
<dbReference type="AlphaFoldDB" id="A0A3N4GSS8"/>
<dbReference type="CDD" id="cd02215">
    <property type="entry name" value="cupin_QDO_N_C"/>
    <property type="match status" value="2"/>
</dbReference>
<dbReference type="SUPFAM" id="SSF51182">
    <property type="entry name" value="RmlC-like cupins"/>
    <property type="match status" value="1"/>
</dbReference>
<accession>A0A3N4GSS8</accession>